<proteinExistence type="predicted"/>
<keyword evidence="2" id="KW-1185">Reference proteome</keyword>
<sequence>MAPTAGGQYHWVAMIAPESSAAFLTYLSAWVTTLSWQAMTITASYTSATLLQGLVALTNQSYVPRSWHTILLMWALTLIVVAINLTTSRTLARIEGLILMLHLAGFFGVLIPLIYFAPHNDPSFVFTTFSNNGGWDSQTLAFLVGFPNVATTLIGADCAVHMSEEIHSASLVVPRALMSTIMINGVLAFAALVGFLFCVSDLEAAVEASSRVYYPFLEVFQSSVGSTLGACIMASILFVLGFASSVSLYAAASRMMWSFSRDRGIPLSHLLVKVRC</sequence>
<dbReference type="Proteomes" id="UP001153334">
    <property type="component" value="Unassembled WGS sequence"/>
</dbReference>
<evidence type="ECO:0000313" key="1">
    <source>
        <dbReference type="EMBL" id="KAJ8123102.1"/>
    </source>
</evidence>
<name>A0ACC2J707_9PEZI</name>
<gene>
    <name evidence="1" type="ORF">ONZ43_g868</name>
</gene>
<comment type="caution">
    <text evidence="1">The sequence shown here is derived from an EMBL/GenBank/DDBJ whole genome shotgun (WGS) entry which is preliminary data.</text>
</comment>
<accession>A0ACC2J707</accession>
<protein>
    <submittedName>
        <fullName evidence="1">Uncharacterized protein</fullName>
    </submittedName>
</protein>
<organism evidence="1 2">
    <name type="scientific">Nemania bipapillata</name>
    <dbReference type="NCBI Taxonomy" id="110536"/>
    <lineage>
        <taxon>Eukaryota</taxon>
        <taxon>Fungi</taxon>
        <taxon>Dikarya</taxon>
        <taxon>Ascomycota</taxon>
        <taxon>Pezizomycotina</taxon>
        <taxon>Sordariomycetes</taxon>
        <taxon>Xylariomycetidae</taxon>
        <taxon>Xylariales</taxon>
        <taxon>Xylariaceae</taxon>
        <taxon>Nemania</taxon>
    </lineage>
</organism>
<reference evidence="1" key="1">
    <citation type="submission" date="2022-11" db="EMBL/GenBank/DDBJ databases">
        <title>Genome Sequence of Nemania bipapillata.</title>
        <authorList>
            <person name="Buettner E."/>
        </authorList>
    </citation>
    <scope>NUCLEOTIDE SEQUENCE</scope>
    <source>
        <strain evidence="1">CP14</strain>
    </source>
</reference>
<dbReference type="EMBL" id="JAPESX010000126">
    <property type="protein sequence ID" value="KAJ8123102.1"/>
    <property type="molecule type" value="Genomic_DNA"/>
</dbReference>
<evidence type="ECO:0000313" key="2">
    <source>
        <dbReference type="Proteomes" id="UP001153334"/>
    </source>
</evidence>